<dbReference type="GO" id="GO:0005524">
    <property type="term" value="F:ATP binding"/>
    <property type="evidence" value="ECO:0007669"/>
    <property type="project" value="UniProtKB-KW"/>
</dbReference>
<gene>
    <name evidence="4" type="ORF">UFOPK4201_02206</name>
</gene>
<dbReference type="GO" id="GO:0016887">
    <property type="term" value="F:ATP hydrolysis activity"/>
    <property type="evidence" value="ECO:0007669"/>
    <property type="project" value="TreeGrafter"/>
</dbReference>
<evidence type="ECO:0000256" key="1">
    <source>
        <dbReference type="ARBA" id="ARBA00022741"/>
    </source>
</evidence>
<dbReference type="InterPro" id="IPR027417">
    <property type="entry name" value="P-loop_NTPase"/>
</dbReference>
<keyword evidence="2" id="KW-0067">ATP-binding</keyword>
<evidence type="ECO:0000259" key="3">
    <source>
        <dbReference type="SMART" id="SM01086"/>
    </source>
</evidence>
<dbReference type="FunFam" id="1.10.8.60:FF:000002">
    <property type="entry name" value="ATP-dependent Clp protease ATP-binding subunit ClpX"/>
    <property type="match status" value="1"/>
</dbReference>
<evidence type="ECO:0000256" key="2">
    <source>
        <dbReference type="ARBA" id="ARBA00022840"/>
    </source>
</evidence>
<dbReference type="GO" id="GO:0051603">
    <property type="term" value="P:proteolysis involved in protein catabolic process"/>
    <property type="evidence" value="ECO:0007669"/>
    <property type="project" value="TreeGrafter"/>
</dbReference>
<dbReference type="Pfam" id="PF10431">
    <property type="entry name" value="ClpB_D2-small"/>
    <property type="match status" value="1"/>
</dbReference>
<proteinExistence type="predicted"/>
<dbReference type="SUPFAM" id="SSF52540">
    <property type="entry name" value="P-loop containing nucleoside triphosphate hydrolases"/>
    <property type="match status" value="1"/>
</dbReference>
<dbReference type="GO" id="GO:0009376">
    <property type="term" value="C:HslUV protease complex"/>
    <property type="evidence" value="ECO:0007669"/>
    <property type="project" value="TreeGrafter"/>
</dbReference>
<dbReference type="SMART" id="SM01086">
    <property type="entry name" value="ClpB_D2-small"/>
    <property type="match status" value="1"/>
</dbReference>
<name>A0A6J6AT64_9ZZZZ</name>
<accession>A0A6J6AT64</accession>
<reference evidence="4" key="1">
    <citation type="submission" date="2020-05" db="EMBL/GenBank/DDBJ databases">
        <authorList>
            <person name="Chiriac C."/>
            <person name="Salcher M."/>
            <person name="Ghai R."/>
            <person name="Kavagutti S V."/>
        </authorList>
    </citation>
    <scope>NUCLEOTIDE SEQUENCE</scope>
</reference>
<sequence length="119" mass="13338">MIGAVANLDREALVEILTEPRNALVKQYQKFFEFEEVELEFTPEALNAIADQALVRGTGARGLRAILEEVLLEIMYELPSREDIAKVIIGAESVIERTEPVFITRAATPRTNRPRRAAS</sequence>
<dbReference type="PANTHER" id="PTHR48102:SF7">
    <property type="entry name" value="ATP-DEPENDENT CLP PROTEASE ATP-BINDING SUBUNIT CLPX-LIKE, MITOCHONDRIAL"/>
    <property type="match status" value="1"/>
</dbReference>
<protein>
    <submittedName>
        <fullName evidence="4">Unannotated protein</fullName>
    </submittedName>
</protein>
<dbReference type="Gene3D" id="1.10.8.60">
    <property type="match status" value="1"/>
</dbReference>
<dbReference type="PANTHER" id="PTHR48102">
    <property type="entry name" value="ATP-DEPENDENT CLP PROTEASE ATP-BINDING SUBUNIT CLPX-LIKE, MITOCHONDRIAL-RELATED"/>
    <property type="match status" value="1"/>
</dbReference>
<dbReference type="InterPro" id="IPR050052">
    <property type="entry name" value="ATP-dep_Clp_protease_ClpX"/>
</dbReference>
<dbReference type="AlphaFoldDB" id="A0A6J6AT64"/>
<feature type="domain" description="Clp ATPase C-terminal" evidence="3">
    <location>
        <begin position="8"/>
        <end position="102"/>
    </location>
</feature>
<organism evidence="4">
    <name type="scientific">freshwater metagenome</name>
    <dbReference type="NCBI Taxonomy" id="449393"/>
    <lineage>
        <taxon>unclassified sequences</taxon>
        <taxon>metagenomes</taxon>
        <taxon>ecological metagenomes</taxon>
    </lineage>
</organism>
<evidence type="ECO:0000313" key="4">
    <source>
        <dbReference type="EMBL" id="CAB4373147.1"/>
    </source>
</evidence>
<dbReference type="InterPro" id="IPR019489">
    <property type="entry name" value="Clp_ATPase_C"/>
</dbReference>
<keyword evidence="1" id="KW-0547">Nucleotide-binding</keyword>
<dbReference type="GO" id="GO:0051301">
    <property type="term" value="P:cell division"/>
    <property type="evidence" value="ECO:0007669"/>
    <property type="project" value="TreeGrafter"/>
</dbReference>
<dbReference type="EMBL" id="CAEUNJ010000177">
    <property type="protein sequence ID" value="CAB4373147.1"/>
    <property type="molecule type" value="Genomic_DNA"/>
</dbReference>